<organism evidence="2 3">
    <name type="scientific">Gemmobacter nanjingensis</name>
    <dbReference type="NCBI Taxonomy" id="488454"/>
    <lineage>
        <taxon>Bacteria</taxon>
        <taxon>Pseudomonadati</taxon>
        <taxon>Pseudomonadota</taxon>
        <taxon>Alphaproteobacteria</taxon>
        <taxon>Rhodobacterales</taxon>
        <taxon>Paracoccaceae</taxon>
        <taxon>Gemmobacter</taxon>
    </lineage>
</organism>
<accession>A0ABQ3FSK6</accession>
<dbReference type="RefSeq" id="WP_189382233.1">
    <property type="nucleotide sequence ID" value="NZ_BMYI01000021.1"/>
</dbReference>
<dbReference type="SMART" id="SM00953">
    <property type="entry name" value="RES"/>
    <property type="match status" value="1"/>
</dbReference>
<evidence type="ECO:0000313" key="3">
    <source>
        <dbReference type="Proteomes" id="UP000658305"/>
    </source>
</evidence>
<dbReference type="Pfam" id="PF08808">
    <property type="entry name" value="RES"/>
    <property type="match status" value="1"/>
</dbReference>
<gene>
    <name evidence="2" type="ORF">GCM10007291_43310</name>
</gene>
<proteinExistence type="predicted"/>
<feature type="domain" description="RES" evidence="1">
    <location>
        <begin position="72"/>
        <end position="209"/>
    </location>
</feature>
<dbReference type="EMBL" id="BMYI01000021">
    <property type="protein sequence ID" value="GHC37115.1"/>
    <property type="molecule type" value="Genomic_DNA"/>
</dbReference>
<evidence type="ECO:0000313" key="2">
    <source>
        <dbReference type="EMBL" id="GHC37115.1"/>
    </source>
</evidence>
<name>A0ABQ3FSK6_9RHOB</name>
<reference evidence="3" key="1">
    <citation type="journal article" date="2019" name="Int. J. Syst. Evol. Microbiol.">
        <title>The Global Catalogue of Microorganisms (GCM) 10K type strain sequencing project: providing services to taxonomists for standard genome sequencing and annotation.</title>
        <authorList>
            <consortium name="The Broad Institute Genomics Platform"/>
            <consortium name="The Broad Institute Genome Sequencing Center for Infectious Disease"/>
            <person name="Wu L."/>
            <person name="Ma J."/>
        </authorList>
    </citation>
    <scope>NUCLEOTIDE SEQUENCE [LARGE SCALE GENOMIC DNA]</scope>
    <source>
        <strain evidence="3">KCTC 23298</strain>
    </source>
</reference>
<evidence type="ECO:0000259" key="1">
    <source>
        <dbReference type="SMART" id="SM00953"/>
    </source>
</evidence>
<sequence>MSSPIWTPDALRSEARPLESPAWRLVEAQHRVSTLKLVDSLGEQDVLETILDETKPPVPPECRHLDYLLSTPFRYRPYPQGSRFRRAGVTPGVWYGAERPETATAEMVFYRFLFYAESPETPFPDDAAEYTAFSVDLAASVALDLTTGALAADPGRWQHLTDYEPCQGLAETAREVGVEVIRYASVRDPARGANFAVLTCRAFGSPAPVERQTWRIRVNRTGAQAVREHPRLGIEFPPGSFADDPRLAGMIWDRPRAR</sequence>
<dbReference type="InterPro" id="IPR014914">
    <property type="entry name" value="RES_dom"/>
</dbReference>
<dbReference type="Proteomes" id="UP000658305">
    <property type="component" value="Unassembled WGS sequence"/>
</dbReference>
<keyword evidence="3" id="KW-1185">Reference proteome</keyword>
<comment type="caution">
    <text evidence="2">The sequence shown here is derived from an EMBL/GenBank/DDBJ whole genome shotgun (WGS) entry which is preliminary data.</text>
</comment>
<protein>
    <recommendedName>
        <fullName evidence="1">RES domain-containing protein</fullName>
    </recommendedName>
</protein>